<sequence>MSATLRRLLPLLLAAGCVLAGRAQAAAPTLTLCFERRDVLPWRTVDHRGLNFELLDEVARRTGVTFVYRGMPWKRCLEELKANMVDGAFSVSFNPGREEVGVFPGGASPDHSKRMNGDGYMLVRRRGSPIDWDGKELRHVDGRIGVQLGYSIGEFLKSRNVAIDEGSQQADELAQKLVSGRIAAAAFGGADAERVRHGPFARQLEVLPVPLLQQDYYLVLSHALVERDPRLANRVWDAVGVVHASPAYVRRNKAAIDAVMRGTR</sequence>
<dbReference type="Gene3D" id="3.40.190.10">
    <property type="entry name" value="Periplasmic binding protein-like II"/>
    <property type="match status" value="2"/>
</dbReference>
<evidence type="ECO:0000259" key="2">
    <source>
        <dbReference type="Pfam" id="PF00497"/>
    </source>
</evidence>
<organism evidence="3 4">
    <name type="scientific">Massilia solisilvae</name>
    <dbReference type="NCBI Taxonomy" id="1811225"/>
    <lineage>
        <taxon>Bacteria</taxon>
        <taxon>Pseudomonadati</taxon>
        <taxon>Pseudomonadota</taxon>
        <taxon>Betaproteobacteria</taxon>
        <taxon>Burkholderiales</taxon>
        <taxon>Oxalobacteraceae</taxon>
        <taxon>Telluria group</taxon>
        <taxon>Massilia</taxon>
    </lineage>
</organism>
<dbReference type="Proteomes" id="UP001205861">
    <property type="component" value="Unassembled WGS sequence"/>
</dbReference>
<gene>
    <name evidence="3" type="ORF">NX773_12660</name>
</gene>
<proteinExistence type="predicted"/>
<dbReference type="RefSeq" id="WP_258856661.1">
    <property type="nucleotide sequence ID" value="NZ_JANUGV010000002.1"/>
</dbReference>
<keyword evidence="1" id="KW-0732">Signal</keyword>
<comment type="caution">
    <text evidence="3">The sequence shown here is derived from an EMBL/GenBank/DDBJ whole genome shotgun (WGS) entry which is preliminary data.</text>
</comment>
<name>A0ABT2BKS6_9BURK</name>
<dbReference type="InterPro" id="IPR001638">
    <property type="entry name" value="Solute-binding_3/MltF_N"/>
</dbReference>
<evidence type="ECO:0000313" key="4">
    <source>
        <dbReference type="Proteomes" id="UP001205861"/>
    </source>
</evidence>
<feature type="domain" description="Solute-binding protein family 3/N-terminal" evidence="2">
    <location>
        <begin position="47"/>
        <end position="100"/>
    </location>
</feature>
<dbReference type="EMBL" id="JANUGV010000002">
    <property type="protein sequence ID" value="MCS0609016.1"/>
    <property type="molecule type" value="Genomic_DNA"/>
</dbReference>
<accession>A0ABT2BKS6</accession>
<evidence type="ECO:0000313" key="3">
    <source>
        <dbReference type="EMBL" id="MCS0609016.1"/>
    </source>
</evidence>
<reference evidence="3 4" key="1">
    <citation type="submission" date="2022-08" db="EMBL/GenBank/DDBJ databases">
        <title>Reclassification of Massilia species as members of the genera Telluria, Duganella, Pseudoduganella, Mokoshia gen. nov. and Zemynaea gen. nov. using orthogonal and non-orthogonal genome-based approaches.</title>
        <authorList>
            <person name="Bowman J.P."/>
        </authorList>
    </citation>
    <scope>NUCLEOTIDE SEQUENCE [LARGE SCALE GENOMIC DNA]</scope>
    <source>
        <strain evidence="3 4">JCM 31607</strain>
    </source>
</reference>
<keyword evidence="4" id="KW-1185">Reference proteome</keyword>
<dbReference type="SUPFAM" id="SSF53850">
    <property type="entry name" value="Periplasmic binding protein-like II"/>
    <property type="match status" value="1"/>
</dbReference>
<evidence type="ECO:0000256" key="1">
    <source>
        <dbReference type="SAM" id="SignalP"/>
    </source>
</evidence>
<protein>
    <submittedName>
        <fullName evidence="3">Transporter substrate-binding domain-containing protein</fullName>
    </submittedName>
</protein>
<feature type="chain" id="PRO_5045878311" evidence="1">
    <location>
        <begin position="26"/>
        <end position="264"/>
    </location>
</feature>
<dbReference type="Pfam" id="PF00497">
    <property type="entry name" value="SBP_bac_3"/>
    <property type="match status" value="1"/>
</dbReference>
<feature type="signal peptide" evidence="1">
    <location>
        <begin position="1"/>
        <end position="25"/>
    </location>
</feature>